<protein>
    <submittedName>
        <fullName evidence="7">Nitroreductase family protein</fullName>
    </submittedName>
</protein>
<dbReference type="GO" id="GO:0016491">
    <property type="term" value="F:oxidoreductase activity"/>
    <property type="evidence" value="ECO:0007669"/>
    <property type="project" value="UniProtKB-KW"/>
</dbReference>
<evidence type="ECO:0000313" key="8">
    <source>
        <dbReference type="Proteomes" id="UP001199296"/>
    </source>
</evidence>
<evidence type="ECO:0000256" key="3">
    <source>
        <dbReference type="ARBA" id="ARBA00022630"/>
    </source>
</evidence>
<feature type="domain" description="Nitroreductase" evidence="6">
    <location>
        <begin position="9"/>
        <end position="177"/>
    </location>
</feature>
<name>A0AAW4WZF2_9FIRM</name>
<dbReference type="Gene3D" id="3.40.109.10">
    <property type="entry name" value="NADH Oxidase"/>
    <property type="match status" value="1"/>
</dbReference>
<keyword evidence="8" id="KW-1185">Reference proteome</keyword>
<dbReference type="PANTHER" id="PTHR43673:SF2">
    <property type="entry name" value="NITROREDUCTASE"/>
    <property type="match status" value="1"/>
</dbReference>
<keyword evidence="4" id="KW-0288">FMN</keyword>
<sequence>MEKDIFELRSSVRKFSDEPVPDSDIEKMLQAAVLAPSGKNMQNWHFVIVKNKAKIEELADIIAKKNKDLRDAVDDGELKENFKRYLKYGTFFKDAPVLVLFFHAPYPVTGRNIMEAAASPKEEIEALLKADPGIQNIAAAAENFMLKAAELGYGTCWMTSQNYAALEIKASLEADFDKNIFDLALITPLGVPASEVSSPTRKALAEVTSWIK</sequence>
<reference evidence="7 8" key="1">
    <citation type="submission" date="2021-10" db="EMBL/GenBank/DDBJ databases">
        <authorList>
            <person name="Grouzdev D.S."/>
            <person name="Pantiukh K.S."/>
            <person name="Krutkina M.S."/>
        </authorList>
    </citation>
    <scope>NUCLEOTIDE SEQUENCE [LARGE SCALE GENOMIC DNA]</scope>
    <source>
        <strain evidence="7 8">Z-7514</strain>
    </source>
</reference>
<dbReference type="RefSeq" id="WP_229345094.1">
    <property type="nucleotide sequence ID" value="NZ_JAJFAT010000006.1"/>
</dbReference>
<proteinExistence type="inferred from homology"/>
<dbReference type="InterPro" id="IPR000415">
    <property type="entry name" value="Nitroreductase-like"/>
</dbReference>
<comment type="cofactor">
    <cofactor evidence="1">
        <name>FMN</name>
        <dbReference type="ChEBI" id="CHEBI:58210"/>
    </cofactor>
</comment>
<dbReference type="Proteomes" id="UP001199296">
    <property type="component" value="Unassembled WGS sequence"/>
</dbReference>
<comment type="similarity">
    <text evidence="2">Belongs to the nitroreductase family.</text>
</comment>
<dbReference type="AlphaFoldDB" id="A0AAW4WZF2"/>
<gene>
    <name evidence="7" type="ORF">LJ207_05925</name>
</gene>
<keyword evidence="5" id="KW-0560">Oxidoreductase</keyword>
<organism evidence="7 8">
    <name type="scientific">Halanaerobium polyolivorans</name>
    <dbReference type="NCBI Taxonomy" id="2886943"/>
    <lineage>
        <taxon>Bacteria</taxon>
        <taxon>Bacillati</taxon>
        <taxon>Bacillota</taxon>
        <taxon>Clostridia</taxon>
        <taxon>Halanaerobiales</taxon>
        <taxon>Halanaerobiaceae</taxon>
        <taxon>Halanaerobium</taxon>
    </lineage>
</organism>
<dbReference type="Pfam" id="PF00881">
    <property type="entry name" value="Nitroreductase"/>
    <property type="match status" value="1"/>
</dbReference>
<evidence type="ECO:0000313" key="7">
    <source>
        <dbReference type="EMBL" id="MCC3144855.1"/>
    </source>
</evidence>
<dbReference type="PANTHER" id="PTHR43673">
    <property type="entry name" value="NAD(P)H NITROREDUCTASE YDGI-RELATED"/>
    <property type="match status" value="1"/>
</dbReference>
<evidence type="ECO:0000259" key="6">
    <source>
        <dbReference type="Pfam" id="PF00881"/>
    </source>
</evidence>
<evidence type="ECO:0000256" key="1">
    <source>
        <dbReference type="ARBA" id="ARBA00001917"/>
    </source>
</evidence>
<keyword evidence="3" id="KW-0285">Flavoprotein</keyword>
<dbReference type="EMBL" id="JAJFAT010000006">
    <property type="protein sequence ID" value="MCC3144855.1"/>
    <property type="molecule type" value="Genomic_DNA"/>
</dbReference>
<evidence type="ECO:0000256" key="4">
    <source>
        <dbReference type="ARBA" id="ARBA00022643"/>
    </source>
</evidence>
<evidence type="ECO:0000256" key="2">
    <source>
        <dbReference type="ARBA" id="ARBA00007118"/>
    </source>
</evidence>
<evidence type="ECO:0000256" key="5">
    <source>
        <dbReference type="ARBA" id="ARBA00023002"/>
    </source>
</evidence>
<accession>A0AAW4WZF2</accession>
<dbReference type="SUPFAM" id="SSF55469">
    <property type="entry name" value="FMN-dependent nitroreductase-like"/>
    <property type="match status" value="1"/>
</dbReference>
<dbReference type="InterPro" id="IPR029479">
    <property type="entry name" value="Nitroreductase"/>
</dbReference>
<comment type="caution">
    <text evidence="7">The sequence shown here is derived from an EMBL/GenBank/DDBJ whole genome shotgun (WGS) entry which is preliminary data.</text>
</comment>